<dbReference type="EMBL" id="JBHRZT010000052">
    <property type="protein sequence ID" value="MFC3884302.1"/>
    <property type="molecule type" value="Genomic_DNA"/>
</dbReference>
<keyword evidence="1" id="KW-0472">Membrane</keyword>
<reference evidence="3" key="1">
    <citation type="journal article" date="2019" name="Int. J. Syst. Evol. Microbiol.">
        <title>The Global Catalogue of Microorganisms (GCM) 10K type strain sequencing project: providing services to taxonomists for standard genome sequencing and annotation.</title>
        <authorList>
            <consortium name="The Broad Institute Genomics Platform"/>
            <consortium name="The Broad Institute Genome Sequencing Center for Infectious Disease"/>
            <person name="Wu L."/>
            <person name="Ma J."/>
        </authorList>
    </citation>
    <scope>NUCLEOTIDE SEQUENCE [LARGE SCALE GENOMIC DNA]</scope>
    <source>
        <strain evidence="3">CCUG 61889</strain>
    </source>
</reference>
<evidence type="ECO:0000313" key="3">
    <source>
        <dbReference type="Proteomes" id="UP001595752"/>
    </source>
</evidence>
<evidence type="ECO:0008006" key="4">
    <source>
        <dbReference type="Google" id="ProtNLM"/>
    </source>
</evidence>
<dbReference type="Proteomes" id="UP001595752">
    <property type="component" value="Unassembled WGS sequence"/>
</dbReference>
<gene>
    <name evidence="2" type="ORF">ACFOU2_12670</name>
</gene>
<proteinExistence type="predicted"/>
<sequence>MYPYGYYRGGAPYGESRFFAFPFLGGLAGGLLGGLAAGALIGRPGFYGAPFPYYPPYPAIPYGGYGAYGAPYGSPAAIYNTYYTAPPLYR</sequence>
<comment type="caution">
    <text evidence="2">The sequence shown here is derived from an EMBL/GenBank/DDBJ whole genome shotgun (WGS) entry which is preliminary data.</text>
</comment>
<dbReference type="RefSeq" id="WP_377915622.1">
    <property type="nucleotide sequence ID" value="NZ_JBHRZT010000052.1"/>
</dbReference>
<name>A0ABV8B3R8_9BACI</name>
<keyword evidence="3" id="KW-1185">Reference proteome</keyword>
<keyword evidence="1" id="KW-1133">Transmembrane helix</keyword>
<keyword evidence="1" id="KW-0812">Transmembrane</keyword>
<evidence type="ECO:0000256" key="1">
    <source>
        <dbReference type="SAM" id="Phobius"/>
    </source>
</evidence>
<feature type="transmembrane region" description="Helical" evidence="1">
    <location>
        <begin position="20"/>
        <end position="41"/>
    </location>
</feature>
<organism evidence="2 3">
    <name type="scientific">Bacillus songklensis</name>
    <dbReference type="NCBI Taxonomy" id="1069116"/>
    <lineage>
        <taxon>Bacteria</taxon>
        <taxon>Bacillati</taxon>
        <taxon>Bacillota</taxon>
        <taxon>Bacilli</taxon>
        <taxon>Bacillales</taxon>
        <taxon>Bacillaceae</taxon>
        <taxon>Bacillus</taxon>
    </lineage>
</organism>
<evidence type="ECO:0000313" key="2">
    <source>
        <dbReference type="EMBL" id="MFC3884302.1"/>
    </source>
</evidence>
<accession>A0ABV8B3R8</accession>
<protein>
    <recommendedName>
        <fullName evidence="4">Spore coat protein</fullName>
    </recommendedName>
</protein>